<dbReference type="Gene3D" id="3.40.50.2000">
    <property type="entry name" value="Glycogen Phosphorylase B"/>
    <property type="match status" value="1"/>
</dbReference>
<evidence type="ECO:0000256" key="3">
    <source>
        <dbReference type="ARBA" id="ARBA00022824"/>
    </source>
</evidence>
<dbReference type="GO" id="GO:0004577">
    <property type="term" value="F:N-acetylglucosaminyldiphosphodolichol N-acetylglucosaminyltransferase activity"/>
    <property type="evidence" value="ECO:0007669"/>
    <property type="project" value="TreeGrafter"/>
</dbReference>
<comment type="caution">
    <text evidence="6">The sequence shown here is derived from an EMBL/GenBank/DDBJ whole genome shotgun (WGS) entry which is preliminary data.</text>
</comment>
<keyword evidence="4" id="KW-1133">Transmembrane helix</keyword>
<gene>
    <name evidence="6" type="ORF">B4O97_15945</name>
</gene>
<name>A0A1Y1RUE4_9SPIO</name>
<dbReference type="STRING" id="1963862.B4O97_15945"/>
<dbReference type="SUPFAM" id="SSF53756">
    <property type="entry name" value="UDP-Glycosyltransferase/glycogen phosphorylase"/>
    <property type="match status" value="1"/>
</dbReference>
<dbReference type="InterPro" id="IPR013969">
    <property type="entry name" value="Oligosacch_biosynth_Alg14"/>
</dbReference>
<comment type="subcellular location">
    <subcellularLocation>
        <location evidence="1">Endoplasmic reticulum membrane</location>
        <topology evidence="1">Single-pass membrane protein</topology>
    </subcellularLocation>
</comment>
<keyword evidence="3" id="KW-0256">Endoplasmic reticulum</keyword>
<keyword evidence="5" id="KW-0472">Membrane</keyword>
<evidence type="ECO:0000256" key="5">
    <source>
        <dbReference type="ARBA" id="ARBA00023136"/>
    </source>
</evidence>
<evidence type="ECO:0008006" key="8">
    <source>
        <dbReference type="Google" id="ProtNLM"/>
    </source>
</evidence>
<dbReference type="EMBL" id="MWQY01000021">
    <property type="protein sequence ID" value="ORC32650.1"/>
    <property type="molecule type" value="Genomic_DNA"/>
</dbReference>
<dbReference type="Pfam" id="PF08660">
    <property type="entry name" value="Alg14"/>
    <property type="match status" value="1"/>
</dbReference>
<keyword evidence="7" id="KW-1185">Reference proteome</keyword>
<keyword evidence="2" id="KW-0812">Transmembrane</keyword>
<dbReference type="AlphaFoldDB" id="A0A1Y1RUE4"/>
<dbReference type="PANTHER" id="PTHR12154">
    <property type="entry name" value="GLYCOSYL TRANSFERASE-RELATED"/>
    <property type="match status" value="1"/>
</dbReference>
<accession>A0A1Y1RUE4</accession>
<evidence type="ECO:0000256" key="1">
    <source>
        <dbReference type="ARBA" id="ARBA00004389"/>
    </source>
</evidence>
<evidence type="ECO:0000313" key="6">
    <source>
        <dbReference type="EMBL" id="ORC32650.1"/>
    </source>
</evidence>
<proteinExistence type="predicted"/>
<dbReference type="GO" id="GO:0006488">
    <property type="term" value="P:dolichol-linked oligosaccharide biosynthetic process"/>
    <property type="evidence" value="ECO:0007669"/>
    <property type="project" value="InterPro"/>
</dbReference>
<dbReference type="PANTHER" id="PTHR12154:SF4">
    <property type="entry name" value="UDP-N-ACETYLGLUCOSAMINE TRANSFERASE SUBUNIT ALG14 HOMOLOG"/>
    <property type="match status" value="1"/>
</dbReference>
<protein>
    <recommendedName>
        <fullName evidence="8">Oligosaccharide biosynthesis protein Alg14</fullName>
    </recommendedName>
</protein>
<dbReference type="RefSeq" id="WP_083052360.1">
    <property type="nucleotide sequence ID" value="NZ_MWQY01000021.1"/>
</dbReference>
<dbReference type="OrthoDB" id="555447at2"/>
<sequence length="149" mass="16600">MRDKVLAVSSGGGHWVQLLRLRTAFEGFNVVYATVNPDSQLDIAGCPLYIIPDANRWTKLSLVRCMFSALWIVIRVKPRVVITTGAAPGLFVLVFGKLLGAKTLWLDSIANVEKMSMSGRLARWFSDQWLTQWNDLACPKGPEYKGAVM</sequence>
<reference evidence="6 7" key="1">
    <citation type="submission" date="2017-03" db="EMBL/GenBank/DDBJ databases">
        <title>Draft Genome sequence of Marispirochaeta sp. strain JC444.</title>
        <authorList>
            <person name="Shivani Y."/>
            <person name="Subhash Y."/>
            <person name="Sasikala C."/>
            <person name="Ramana C."/>
        </authorList>
    </citation>
    <scope>NUCLEOTIDE SEQUENCE [LARGE SCALE GENOMIC DNA]</scope>
    <source>
        <strain evidence="6 7">JC444</strain>
    </source>
</reference>
<evidence type="ECO:0000256" key="4">
    <source>
        <dbReference type="ARBA" id="ARBA00022989"/>
    </source>
</evidence>
<evidence type="ECO:0000256" key="2">
    <source>
        <dbReference type="ARBA" id="ARBA00022692"/>
    </source>
</evidence>
<organism evidence="6 7">
    <name type="scientific">Marispirochaeta aestuarii</name>
    <dbReference type="NCBI Taxonomy" id="1963862"/>
    <lineage>
        <taxon>Bacteria</taxon>
        <taxon>Pseudomonadati</taxon>
        <taxon>Spirochaetota</taxon>
        <taxon>Spirochaetia</taxon>
        <taxon>Spirochaetales</taxon>
        <taxon>Spirochaetaceae</taxon>
        <taxon>Marispirochaeta</taxon>
    </lineage>
</organism>
<dbReference type="Proteomes" id="UP000192343">
    <property type="component" value="Unassembled WGS sequence"/>
</dbReference>
<evidence type="ECO:0000313" key="7">
    <source>
        <dbReference type="Proteomes" id="UP000192343"/>
    </source>
</evidence>